<gene>
    <name evidence="1" type="ORF">HJ01_01006</name>
</gene>
<reference evidence="1 2" key="1">
    <citation type="journal article" date="2014" name="Acta Crystallogr. D">
        <title>Structure-based characterization and antifreeze properties of a hyperactive ice-binding protein from the Antarctic bacterium Flavobacterium frigoris PS1.</title>
        <authorList>
            <person name="Do H."/>
            <person name="Kim S.J."/>
            <person name="Kim H.J."/>
            <person name="Lee J.H."/>
        </authorList>
    </citation>
    <scope>NUCLEOTIDE SEQUENCE [LARGE SCALE GENOMIC DNA]</scope>
    <source>
        <strain evidence="1 2">PS1</strain>
    </source>
</reference>
<dbReference type="RefSeq" id="WP_007137183.1">
    <property type="nucleotide sequence ID" value="NZ_AHKF01000014.1"/>
</dbReference>
<dbReference type="EMBL" id="AHKF01000014">
    <property type="protein sequence ID" value="EIA09588.1"/>
    <property type="molecule type" value="Genomic_DNA"/>
</dbReference>
<evidence type="ECO:0000313" key="1">
    <source>
        <dbReference type="EMBL" id="EIA09588.1"/>
    </source>
</evidence>
<dbReference type="STRING" id="1086011.HJ01_01006"/>
<protein>
    <submittedName>
        <fullName evidence="1">Uncharacterized protein</fullName>
    </submittedName>
</protein>
<proteinExistence type="predicted"/>
<name>H7FPA8_FLAFP</name>
<comment type="caution">
    <text evidence="1">The sequence shown here is derived from an EMBL/GenBank/DDBJ whole genome shotgun (WGS) entry which is preliminary data.</text>
</comment>
<keyword evidence="2" id="KW-1185">Reference proteome</keyword>
<sequence length="76" mass="8919">MSNLNQTQKDYLKTVANVEQSKKIKKAFKKSNRNGINLNCVQKDYLVTVQSYFARKELKKMFIDSNLDHKIKHSID</sequence>
<dbReference type="PATRIC" id="fig|1086011.3.peg.985"/>
<dbReference type="AlphaFoldDB" id="H7FPA8"/>
<evidence type="ECO:0000313" key="2">
    <source>
        <dbReference type="Proteomes" id="UP000005566"/>
    </source>
</evidence>
<accession>H7FPA8</accession>
<dbReference type="Proteomes" id="UP000005566">
    <property type="component" value="Unassembled WGS sequence"/>
</dbReference>
<organism evidence="1 2">
    <name type="scientific">Flavobacterium frigoris (strain PS1)</name>
    <dbReference type="NCBI Taxonomy" id="1086011"/>
    <lineage>
        <taxon>Bacteria</taxon>
        <taxon>Pseudomonadati</taxon>
        <taxon>Bacteroidota</taxon>
        <taxon>Flavobacteriia</taxon>
        <taxon>Flavobacteriales</taxon>
        <taxon>Flavobacteriaceae</taxon>
        <taxon>Flavobacterium</taxon>
    </lineage>
</organism>